<dbReference type="SUPFAM" id="SSF52151">
    <property type="entry name" value="FabD/lysophospholipase-like"/>
    <property type="match status" value="1"/>
</dbReference>
<keyword evidence="6 9" id="KW-0443">Lipid metabolism</keyword>
<evidence type="ECO:0000256" key="2">
    <source>
        <dbReference type="ARBA" id="ARBA00013274"/>
    </source>
</evidence>
<dbReference type="PROSITE" id="PS51210">
    <property type="entry name" value="PLA2C"/>
    <property type="match status" value="1"/>
</dbReference>
<reference evidence="13" key="1">
    <citation type="submission" date="2021-03" db="EMBL/GenBank/DDBJ databases">
        <authorList>
            <person name="Tagirdzhanova G."/>
        </authorList>
    </citation>
    <scope>NUCLEOTIDE SEQUENCE</scope>
</reference>
<evidence type="ECO:0000256" key="9">
    <source>
        <dbReference type="PROSITE-ProRule" id="PRU00555"/>
    </source>
</evidence>
<dbReference type="FunFam" id="3.40.1090.10:FF:000010">
    <property type="entry name" value="Lysophospholipase"/>
    <property type="match status" value="1"/>
</dbReference>
<feature type="compositionally biased region" description="Polar residues" evidence="11">
    <location>
        <begin position="54"/>
        <end position="67"/>
    </location>
</feature>
<evidence type="ECO:0000256" key="1">
    <source>
        <dbReference type="ARBA" id="ARBA00008780"/>
    </source>
</evidence>
<evidence type="ECO:0000259" key="12">
    <source>
        <dbReference type="PROSITE" id="PS51210"/>
    </source>
</evidence>
<comment type="similarity">
    <text evidence="1 10">Belongs to the lysophospholipase family.</text>
</comment>
<feature type="region of interest" description="Disordered" evidence="11">
    <location>
        <begin position="46"/>
        <end position="67"/>
    </location>
</feature>
<accession>A0A8H3G0H8</accession>
<keyword evidence="4 9" id="KW-0378">Hydrolase</keyword>
<keyword evidence="7" id="KW-0325">Glycoprotein</keyword>
<evidence type="ECO:0000313" key="13">
    <source>
        <dbReference type="EMBL" id="CAF9930906.1"/>
    </source>
</evidence>
<keyword evidence="14" id="KW-1185">Reference proteome</keyword>
<evidence type="ECO:0000256" key="11">
    <source>
        <dbReference type="SAM" id="MobiDB-lite"/>
    </source>
</evidence>
<feature type="chain" id="PRO_5034947857" description="Lysophospholipase" evidence="10">
    <location>
        <begin position="29"/>
        <end position="655"/>
    </location>
</feature>
<evidence type="ECO:0000256" key="6">
    <source>
        <dbReference type="ARBA" id="ARBA00023098"/>
    </source>
</evidence>
<organism evidence="13 14">
    <name type="scientific">Alectoria fallacina</name>
    <dbReference type="NCBI Taxonomy" id="1903189"/>
    <lineage>
        <taxon>Eukaryota</taxon>
        <taxon>Fungi</taxon>
        <taxon>Dikarya</taxon>
        <taxon>Ascomycota</taxon>
        <taxon>Pezizomycotina</taxon>
        <taxon>Lecanoromycetes</taxon>
        <taxon>OSLEUM clade</taxon>
        <taxon>Lecanoromycetidae</taxon>
        <taxon>Lecanorales</taxon>
        <taxon>Lecanorineae</taxon>
        <taxon>Parmeliaceae</taxon>
        <taxon>Alectoria</taxon>
    </lineage>
</organism>
<dbReference type="GO" id="GO:0004623">
    <property type="term" value="F:phospholipase A2 activity"/>
    <property type="evidence" value="ECO:0007669"/>
    <property type="project" value="TreeGrafter"/>
</dbReference>
<dbReference type="InterPro" id="IPR002642">
    <property type="entry name" value="LysoPLipase_cat_dom"/>
</dbReference>
<comment type="caution">
    <text evidence="13">The sequence shown here is derived from an EMBL/GenBank/DDBJ whole genome shotgun (WGS) entry which is preliminary data.</text>
</comment>
<name>A0A8H3G0H8_9LECA</name>
<dbReference type="EMBL" id="CAJPDR010000296">
    <property type="protein sequence ID" value="CAF9930906.1"/>
    <property type="molecule type" value="Genomic_DNA"/>
</dbReference>
<dbReference type="InterPro" id="IPR016035">
    <property type="entry name" value="Acyl_Trfase/lysoPLipase"/>
</dbReference>
<protein>
    <recommendedName>
        <fullName evidence="2 10">Lysophospholipase</fullName>
        <ecNumber evidence="2 10">3.1.1.5</ecNumber>
    </recommendedName>
</protein>
<dbReference type="AlphaFoldDB" id="A0A8H3G0H8"/>
<dbReference type="OrthoDB" id="4084751at2759"/>
<evidence type="ECO:0000256" key="4">
    <source>
        <dbReference type="ARBA" id="ARBA00022801"/>
    </source>
</evidence>
<feature type="domain" description="PLA2c" evidence="12">
    <location>
        <begin position="59"/>
        <end position="611"/>
    </location>
</feature>
<evidence type="ECO:0000313" key="14">
    <source>
        <dbReference type="Proteomes" id="UP000664203"/>
    </source>
</evidence>
<dbReference type="GO" id="GO:0046475">
    <property type="term" value="P:glycerophospholipid catabolic process"/>
    <property type="evidence" value="ECO:0007669"/>
    <property type="project" value="TreeGrafter"/>
</dbReference>
<dbReference type="Gene3D" id="3.40.1090.10">
    <property type="entry name" value="Cytosolic phospholipase A2 catalytic domain"/>
    <property type="match status" value="1"/>
</dbReference>
<dbReference type="EC" id="3.1.1.5" evidence="2 10"/>
<evidence type="ECO:0000256" key="10">
    <source>
        <dbReference type="RuleBase" id="RU362103"/>
    </source>
</evidence>
<evidence type="ECO:0000256" key="5">
    <source>
        <dbReference type="ARBA" id="ARBA00022963"/>
    </source>
</evidence>
<feature type="signal peptide" evidence="10">
    <location>
        <begin position="1"/>
        <end position="28"/>
    </location>
</feature>
<dbReference type="SMART" id="SM00022">
    <property type="entry name" value="PLAc"/>
    <property type="match status" value="1"/>
</dbReference>
<dbReference type="GO" id="GO:0005829">
    <property type="term" value="C:cytosol"/>
    <property type="evidence" value="ECO:0007669"/>
    <property type="project" value="TreeGrafter"/>
</dbReference>
<dbReference type="Proteomes" id="UP000664203">
    <property type="component" value="Unassembled WGS sequence"/>
</dbReference>
<dbReference type="PANTHER" id="PTHR10728:SF33">
    <property type="entry name" value="LYSOPHOSPHOLIPASE 1-RELATED"/>
    <property type="match status" value="1"/>
</dbReference>
<evidence type="ECO:0000256" key="7">
    <source>
        <dbReference type="ARBA" id="ARBA00023180"/>
    </source>
</evidence>
<keyword evidence="5 9" id="KW-0442">Lipid degradation</keyword>
<dbReference type="GO" id="GO:0005783">
    <property type="term" value="C:endoplasmic reticulum"/>
    <property type="evidence" value="ECO:0007669"/>
    <property type="project" value="TreeGrafter"/>
</dbReference>
<keyword evidence="3 10" id="KW-0732">Signal</keyword>
<dbReference type="Pfam" id="PF01735">
    <property type="entry name" value="PLA2_B"/>
    <property type="match status" value="1"/>
</dbReference>
<evidence type="ECO:0000256" key="8">
    <source>
        <dbReference type="ARBA" id="ARBA00049531"/>
    </source>
</evidence>
<comment type="catalytic activity">
    <reaction evidence="8 10">
        <text>a 1-acyl-sn-glycero-3-phosphocholine + H2O = sn-glycerol 3-phosphocholine + a fatty acid + H(+)</text>
        <dbReference type="Rhea" id="RHEA:15177"/>
        <dbReference type="ChEBI" id="CHEBI:15377"/>
        <dbReference type="ChEBI" id="CHEBI:15378"/>
        <dbReference type="ChEBI" id="CHEBI:16870"/>
        <dbReference type="ChEBI" id="CHEBI:28868"/>
        <dbReference type="ChEBI" id="CHEBI:58168"/>
        <dbReference type="EC" id="3.1.1.5"/>
    </reaction>
</comment>
<gene>
    <name evidence="13" type="primary">PLB1</name>
    <name evidence="13" type="ORF">ALECFALPRED_004755</name>
</gene>
<sequence length="655" mass="69969">MGATSRAFALFFALAASIPASFFLPTEASPKVGSTVATAELETRAFPNAPDGYTPQNTTCPSTRPTVRSASALSDNETSWLEMRRNNTIAPMQDLLGRLNISGFDAEAYITKNAKNASALPNIAIAVSGGGYRACLNGGGAVQAFDSREINSTAAGHLGGLLQSATYLAGLSGGGWLVGSIFVNNFTTVTALLDNDASSVWEFGNSIFEGPATGSIQVLDSAEYYTGIEHEVSAKGDAGFNTSVTDYWGRALSFQLVNASDGGASYTWSSIQLQESFANADSPMPILVSDGRAPGETLIPGNTTIYEFNPFEFGTWDPTTYGFVPLEFLGSNFSGGVLADSEKCVRGFDNVGYVMGTSSSLFNQFILDVNETSLSQLAKSFVSDILSRFSESDNDIAQYQPNPFYGYHKDTSRVYQEPALSLVDGGEDLENIPLHPLIQPFRHLDVIFAVDSSADTNNYWPNGTSLVATYQRSLNGTSADGGNLANGTSFPAIPDQNTFVNLGLNTRPTFFGCNSSNTSSPTPLVVYIPNSPYTYQSNISTFDPSYNTSQRDLIVENGYNVATMGNGTANSTWPVCVGCAILQRSLERTQTALPQACIQCFADFCWDGTVNSTNPANYEPTYKINNPAKKSAAIREVASCSFAAVVAMAVLAMVW</sequence>
<evidence type="ECO:0000256" key="3">
    <source>
        <dbReference type="ARBA" id="ARBA00022729"/>
    </source>
</evidence>
<dbReference type="GO" id="GO:0004622">
    <property type="term" value="F:phosphatidylcholine lysophospholipase activity"/>
    <property type="evidence" value="ECO:0007669"/>
    <property type="project" value="UniProtKB-EC"/>
</dbReference>
<dbReference type="PANTHER" id="PTHR10728">
    <property type="entry name" value="CYTOSOLIC PHOSPHOLIPASE A2"/>
    <property type="match status" value="1"/>
</dbReference>
<proteinExistence type="inferred from homology"/>